<organism evidence="2 3">
    <name type="scientific">Seminavis robusta</name>
    <dbReference type="NCBI Taxonomy" id="568900"/>
    <lineage>
        <taxon>Eukaryota</taxon>
        <taxon>Sar</taxon>
        <taxon>Stramenopiles</taxon>
        <taxon>Ochrophyta</taxon>
        <taxon>Bacillariophyta</taxon>
        <taxon>Bacillariophyceae</taxon>
        <taxon>Bacillariophycidae</taxon>
        <taxon>Naviculales</taxon>
        <taxon>Naviculaceae</taxon>
        <taxon>Seminavis</taxon>
    </lineage>
</organism>
<name>A0A9N8DGL7_9STRA</name>
<gene>
    <name evidence="2" type="ORF">SEMRO_115_G056890.1</name>
</gene>
<evidence type="ECO:0000313" key="3">
    <source>
        <dbReference type="Proteomes" id="UP001153069"/>
    </source>
</evidence>
<dbReference type="Proteomes" id="UP001153069">
    <property type="component" value="Unassembled WGS sequence"/>
</dbReference>
<proteinExistence type="predicted"/>
<dbReference type="EMBL" id="CAICTM010000114">
    <property type="protein sequence ID" value="CAB9501696.1"/>
    <property type="molecule type" value="Genomic_DNA"/>
</dbReference>
<feature type="region of interest" description="Disordered" evidence="1">
    <location>
        <begin position="426"/>
        <end position="446"/>
    </location>
</feature>
<evidence type="ECO:0000256" key="1">
    <source>
        <dbReference type="SAM" id="MobiDB-lite"/>
    </source>
</evidence>
<keyword evidence="3" id="KW-1185">Reference proteome</keyword>
<reference evidence="2" key="1">
    <citation type="submission" date="2020-06" db="EMBL/GenBank/DDBJ databases">
        <authorList>
            <consortium name="Plant Systems Biology data submission"/>
        </authorList>
    </citation>
    <scope>NUCLEOTIDE SEQUENCE</scope>
    <source>
        <strain evidence="2">D6</strain>
    </source>
</reference>
<comment type="caution">
    <text evidence="2">The sequence shown here is derived from an EMBL/GenBank/DDBJ whole genome shotgun (WGS) entry which is preliminary data.</text>
</comment>
<dbReference type="AlphaFoldDB" id="A0A9N8DGL7"/>
<accession>A0A9N8DGL7</accession>
<feature type="compositionally biased region" description="Acidic residues" evidence="1">
    <location>
        <begin position="431"/>
        <end position="446"/>
    </location>
</feature>
<evidence type="ECO:0000313" key="2">
    <source>
        <dbReference type="EMBL" id="CAB9501696.1"/>
    </source>
</evidence>
<sequence>MAPPVEDSPAMPRAFSDIPFAELGAVHPSAEIVGPAERYYKCSGENNAELMSMGIGLKTSDLREIGNVELEPYRSMKLKKKVTPTQRHMVEEIKRRSYCDEKKLFDLINKVNLEKQGDKKDKAAAWISVEPYIRLIECMLSDEIRPLFLEMQRVGDRDELDARNSANRPERTVFEACARLFNDAHKDVFSQCLPDLHTTFADVLDCCFENMPGPVTADEVKRRWGDCRAKLIKIIAKWELSGNGFGQRHEGDDLFGHCGEEEMECGDNRANFLDTQTKEHVLYLWHVSDEQEVLKNVMCVIAESAAASSEACSSVAGTDQASAARKRRTDERALGFFRAKMSLAMHTMSRAAIFKELRETQEKLFEAQLRVMEVTSIELSNLWMGRVSYLEAQVEAVKECLNSLAIEESLNPPKKKKKAVVASAAARAALDSDDSEDDDDDDDENN</sequence>
<protein>
    <submittedName>
        <fullName evidence="2">Uncharacterized protein</fullName>
    </submittedName>
</protein>